<dbReference type="AlphaFoldDB" id="A0AAQ3RHT1"/>
<dbReference type="PANTHER" id="PTHR47491">
    <property type="entry name" value="CAP-GLY DOMAIN LINKER"/>
    <property type="match status" value="1"/>
</dbReference>
<evidence type="ECO:0000313" key="3">
    <source>
        <dbReference type="Proteomes" id="UP001374535"/>
    </source>
</evidence>
<keyword evidence="1" id="KW-0175">Coiled coil</keyword>
<organism evidence="2 3">
    <name type="scientific">Vigna mungo</name>
    <name type="common">Black gram</name>
    <name type="synonym">Phaseolus mungo</name>
    <dbReference type="NCBI Taxonomy" id="3915"/>
    <lineage>
        <taxon>Eukaryota</taxon>
        <taxon>Viridiplantae</taxon>
        <taxon>Streptophyta</taxon>
        <taxon>Embryophyta</taxon>
        <taxon>Tracheophyta</taxon>
        <taxon>Spermatophyta</taxon>
        <taxon>Magnoliopsida</taxon>
        <taxon>eudicotyledons</taxon>
        <taxon>Gunneridae</taxon>
        <taxon>Pentapetalae</taxon>
        <taxon>rosids</taxon>
        <taxon>fabids</taxon>
        <taxon>Fabales</taxon>
        <taxon>Fabaceae</taxon>
        <taxon>Papilionoideae</taxon>
        <taxon>50 kb inversion clade</taxon>
        <taxon>NPAAA clade</taxon>
        <taxon>indigoferoid/millettioid clade</taxon>
        <taxon>Phaseoleae</taxon>
        <taxon>Vigna</taxon>
    </lineage>
</organism>
<proteinExistence type="predicted"/>
<evidence type="ECO:0000256" key="1">
    <source>
        <dbReference type="SAM" id="Coils"/>
    </source>
</evidence>
<name>A0AAQ3RHT1_VIGMU</name>
<gene>
    <name evidence="2" type="ORF">V8G54_033629</name>
</gene>
<dbReference type="PANTHER" id="PTHR47491:SF5">
    <property type="entry name" value="CAP-GLY DOMAIN LINKER"/>
    <property type="match status" value="1"/>
</dbReference>
<dbReference type="EMBL" id="CP144691">
    <property type="protein sequence ID" value="WVY94541.1"/>
    <property type="molecule type" value="Genomic_DNA"/>
</dbReference>
<accession>A0AAQ3RHT1</accession>
<protein>
    <submittedName>
        <fullName evidence="2">Uncharacterized protein</fullName>
    </submittedName>
</protein>
<dbReference type="Proteomes" id="UP001374535">
    <property type="component" value="Chromosome 10"/>
</dbReference>
<feature type="coiled-coil region" evidence="1">
    <location>
        <begin position="43"/>
        <end position="84"/>
    </location>
</feature>
<evidence type="ECO:0000313" key="2">
    <source>
        <dbReference type="EMBL" id="WVY94541.1"/>
    </source>
</evidence>
<keyword evidence="3" id="KW-1185">Reference proteome</keyword>
<reference evidence="2 3" key="1">
    <citation type="journal article" date="2023" name="Life. Sci Alliance">
        <title>Evolutionary insights into 3D genome organization and epigenetic landscape of Vigna mungo.</title>
        <authorList>
            <person name="Junaid A."/>
            <person name="Singh B."/>
            <person name="Bhatia S."/>
        </authorList>
    </citation>
    <scope>NUCLEOTIDE SEQUENCE [LARGE SCALE GENOMIC DNA]</scope>
    <source>
        <strain evidence="2">Urdbean</strain>
    </source>
</reference>
<sequence length="107" mass="12619">MLKKDESRNCLQNDLQQSNRELTMMRGKLPKVTEERDYMWEQVKQYSEQNMLLNAEVNVLKKKIETLEENNLEKEGQISILQDSLAKRSFDDLLGSPEHKFFGTKLL</sequence>